<organism evidence="4 5">
    <name type="scientific">Popillia japonica</name>
    <name type="common">Japanese beetle</name>
    <dbReference type="NCBI Taxonomy" id="7064"/>
    <lineage>
        <taxon>Eukaryota</taxon>
        <taxon>Metazoa</taxon>
        <taxon>Ecdysozoa</taxon>
        <taxon>Arthropoda</taxon>
        <taxon>Hexapoda</taxon>
        <taxon>Insecta</taxon>
        <taxon>Pterygota</taxon>
        <taxon>Neoptera</taxon>
        <taxon>Endopterygota</taxon>
        <taxon>Coleoptera</taxon>
        <taxon>Polyphaga</taxon>
        <taxon>Scarabaeiformia</taxon>
        <taxon>Scarabaeidae</taxon>
        <taxon>Rutelinae</taxon>
        <taxon>Popillia</taxon>
    </lineage>
</organism>
<dbReference type="PANTHER" id="PTHR33215:SF13">
    <property type="entry name" value="PROTEIN DISTAL ANTENNA"/>
    <property type="match status" value="1"/>
</dbReference>
<dbReference type="InterPro" id="IPR018586">
    <property type="entry name" value="Brinker_DNA-bd"/>
</dbReference>
<proteinExistence type="predicted"/>
<feature type="region of interest" description="Disordered" evidence="2">
    <location>
        <begin position="212"/>
        <end position="247"/>
    </location>
</feature>
<dbReference type="AlphaFoldDB" id="A0AAW1LRG7"/>
<dbReference type="Gene3D" id="1.10.10.60">
    <property type="entry name" value="Homeodomain-like"/>
    <property type="match status" value="2"/>
</dbReference>
<dbReference type="GO" id="GO:0003677">
    <property type="term" value="F:DNA binding"/>
    <property type="evidence" value="ECO:0007669"/>
    <property type="project" value="UniProtKB-KW"/>
</dbReference>
<dbReference type="Proteomes" id="UP001458880">
    <property type="component" value="Unassembled WGS sequence"/>
</dbReference>
<keyword evidence="1 4" id="KW-0238">DNA-binding</keyword>
<evidence type="ECO:0000256" key="1">
    <source>
        <dbReference type="ARBA" id="ARBA00023125"/>
    </source>
</evidence>
<dbReference type="EMBL" id="JASPKY010000111">
    <property type="protein sequence ID" value="KAK9736624.1"/>
    <property type="molecule type" value="Genomic_DNA"/>
</dbReference>
<evidence type="ECO:0000259" key="3">
    <source>
        <dbReference type="Pfam" id="PF09607"/>
    </source>
</evidence>
<evidence type="ECO:0000313" key="4">
    <source>
        <dbReference type="EMBL" id="KAK9736624.1"/>
    </source>
</evidence>
<feature type="compositionally biased region" description="Polar residues" evidence="2">
    <location>
        <begin position="216"/>
        <end position="225"/>
    </location>
</feature>
<comment type="caution">
    <text evidence="4">The sequence shown here is derived from an EMBL/GenBank/DDBJ whole genome shotgun (WGS) entry which is preliminary data.</text>
</comment>
<evidence type="ECO:0000256" key="2">
    <source>
        <dbReference type="SAM" id="MobiDB-lite"/>
    </source>
</evidence>
<keyword evidence="5" id="KW-1185">Reference proteome</keyword>
<reference evidence="4 5" key="1">
    <citation type="journal article" date="2024" name="BMC Genomics">
        <title>De novo assembly and annotation of Popillia japonica's genome with initial clues to its potential as an invasive pest.</title>
        <authorList>
            <person name="Cucini C."/>
            <person name="Boschi S."/>
            <person name="Funari R."/>
            <person name="Cardaioli E."/>
            <person name="Iannotti N."/>
            <person name="Marturano G."/>
            <person name="Paoli F."/>
            <person name="Bruttini M."/>
            <person name="Carapelli A."/>
            <person name="Frati F."/>
            <person name="Nardi F."/>
        </authorList>
    </citation>
    <scope>NUCLEOTIDE SEQUENCE [LARGE SCALE GENOMIC DNA]</scope>
    <source>
        <strain evidence="4">DMR45628</strain>
    </source>
</reference>
<dbReference type="PANTHER" id="PTHR33215">
    <property type="entry name" value="PROTEIN DISTAL ANTENNA"/>
    <property type="match status" value="1"/>
</dbReference>
<protein>
    <submittedName>
        <fullName evidence="4">Brinker DNA-binding domain</fullName>
    </submittedName>
</protein>
<dbReference type="Pfam" id="PF09607">
    <property type="entry name" value="BrkDBD"/>
    <property type="match status" value="2"/>
</dbReference>
<evidence type="ECO:0000313" key="5">
    <source>
        <dbReference type="Proteomes" id="UP001458880"/>
    </source>
</evidence>
<dbReference type="InterPro" id="IPR051839">
    <property type="entry name" value="RD_transcriptional_regulator"/>
</dbReference>
<accession>A0AAW1LRG7</accession>
<feature type="domain" description="Brinker DNA-binding" evidence="3">
    <location>
        <begin position="351"/>
        <end position="402"/>
    </location>
</feature>
<sequence length="413" mass="46850">MAHGVNTVLKRPCKVEGKTGIGSRRIFPPHFKLQVLDSYRNDVDCKGNQRATARKYGIHRRQIQKWLQVENNLRSSVKGKTAMPPQVVKDAVTLKSNEYGRQLGDGFPPHQHGQVEARVPQMLSPVTEIVVPLDFTTHAREHASPIAGSPVPNFDPAAPMDLSLKRTTTGDHLAYTPILHQHSPIRSATHFDSSLYRTNPDAWDLSTKACKRKSDGSSADSTVANSKPVKLFKPKRKSDGSSADSTVANSKPVKLFKPYLDDLHEGSSNDDNSEKSAEIISSCCGYQCSYDYFNNNNNSAYETYTLHELQPKSTISHHYYYPTVTATYLYPNSECEVYYPYEESLQPLKQRQSYSLDFKLSAIECYHQDELCRGNQRAVATKYNIHRRQVQKWLQQEDELRERNETVKQIHVS</sequence>
<name>A0AAW1LRG7_POPJA</name>
<gene>
    <name evidence="4" type="ORF">QE152_g11430</name>
</gene>
<feature type="domain" description="Brinker DNA-binding" evidence="3">
    <location>
        <begin position="22"/>
        <end position="77"/>
    </location>
</feature>